<dbReference type="GO" id="GO:0030973">
    <property type="term" value="F:molybdate ion binding"/>
    <property type="evidence" value="ECO:0007669"/>
    <property type="project" value="InterPro"/>
</dbReference>
<evidence type="ECO:0000256" key="3">
    <source>
        <dbReference type="ARBA" id="ARBA00022723"/>
    </source>
</evidence>
<protein>
    <submittedName>
        <fullName evidence="8">Molybdate ABC transporter substrate-binding protein</fullName>
    </submittedName>
</protein>
<comment type="caution">
    <text evidence="8">The sequence shown here is derived from an EMBL/GenBank/DDBJ whole genome shotgun (WGS) entry which is preliminary data.</text>
</comment>
<reference evidence="8" key="2">
    <citation type="journal article" date="2020" name="Microorganisms">
        <title>Osmotic Adaptation and Compatible Solute Biosynthesis of Phototrophic Bacteria as Revealed from Genome Analyses.</title>
        <authorList>
            <person name="Imhoff J.F."/>
            <person name="Rahn T."/>
            <person name="Kunzel S."/>
            <person name="Keller A."/>
            <person name="Neulinger S.C."/>
        </authorList>
    </citation>
    <scope>NUCLEOTIDE SEQUENCE</scope>
    <source>
        <strain evidence="8">LMG 28126</strain>
    </source>
</reference>
<dbReference type="PANTHER" id="PTHR30632">
    <property type="entry name" value="MOLYBDATE-BINDING PERIPLASMIC PROTEIN"/>
    <property type="match status" value="1"/>
</dbReference>
<dbReference type="CDD" id="cd13539">
    <property type="entry name" value="PBP2_AvModA"/>
    <property type="match status" value="1"/>
</dbReference>
<dbReference type="SUPFAM" id="SSF53850">
    <property type="entry name" value="Periplasmic binding protein-like II"/>
    <property type="match status" value="1"/>
</dbReference>
<keyword evidence="3 6" id="KW-0479">Metal-binding</keyword>
<dbReference type="GO" id="GO:0015689">
    <property type="term" value="P:molybdate ion transport"/>
    <property type="evidence" value="ECO:0007669"/>
    <property type="project" value="InterPro"/>
</dbReference>
<proteinExistence type="inferred from homology"/>
<feature type="signal peptide" evidence="7">
    <location>
        <begin position="1"/>
        <end position="22"/>
    </location>
</feature>
<dbReference type="InterPro" id="IPR044084">
    <property type="entry name" value="AvModA-like_subst-bd"/>
</dbReference>
<dbReference type="Proteomes" id="UP000706333">
    <property type="component" value="Unassembled WGS sequence"/>
</dbReference>
<reference evidence="8" key="1">
    <citation type="submission" date="2017-05" db="EMBL/GenBank/DDBJ databases">
        <authorList>
            <person name="Imhoff J.F."/>
            <person name="Rahn T."/>
            <person name="Kuenzel S."/>
            <person name="Neulinger S.C."/>
        </authorList>
    </citation>
    <scope>NUCLEOTIDE SEQUENCE</scope>
    <source>
        <strain evidence="8">LMG 28126</strain>
    </source>
</reference>
<keyword evidence="9" id="KW-1185">Reference proteome</keyword>
<evidence type="ECO:0000256" key="7">
    <source>
        <dbReference type="SAM" id="SignalP"/>
    </source>
</evidence>
<evidence type="ECO:0000256" key="2">
    <source>
        <dbReference type="ARBA" id="ARBA00022505"/>
    </source>
</evidence>
<feature type="binding site" evidence="6">
    <location>
        <position position="172"/>
    </location>
    <ligand>
        <name>molybdate</name>
        <dbReference type="ChEBI" id="CHEBI:36264"/>
    </ligand>
</feature>
<dbReference type="FunFam" id="3.40.190.10:FF:000035">
    <property type="entry name" value="Molybdate ABC transporter substrate-binding protein"/>
    <property type="match status" value="1"/>
</dbReference>
<organism evidence="8 9">
    <name type="scientific">Rhodobaculum claviforme</name>
    <dbReference type="NCBI Taxonomy" id="1549854"/>
    <lineage>
        <taxon>Bacteria</taxon>
        <taxon>Pseudomonadati</taxon>
        <taxon>Pseudomonadota</taxon>
        <taxon>Alphaproteobacteria</taxon>
        <taxon>Rhodobacterales</taxon>
        <taxon>Paracoccaceae</taxon>
        <taxon>Rhodobaculum</taxon>
    </lineage>
</organism>
<feature type="binding site" evidence="6">
    <location>
        <position position="59"/>
    </location>
    <ligand>
        <name>molybdate</name>
        <dbReference type="ChEBI" id="CHEBI:36264"/>
    </ligand>
</feature>
<dbReference type="AlphaFoldDB" id="A0A934THL1"/>
<evidence type="ECO:0000256" key="6">
    <source>
        <dbReference type="PIRSR" id="PIRSR004846-1"/>
    </source>
</evidence>
<dbReference type="InterPro" id="IPR050682">
    <property type="entry name" value="ModA/WtpA"/>
</dbReference>
<dbReference type="GO" id="GO:1901359">
    <property type="term" value="F:tungstate binding"/>
    <property type="evidence" value="ECO:0007669"/>
    <property type="project" value="UniProtKB-ARBA"/>
</dbReference>
<evidence type="ECO:0000313" key="9">
    <source>
        <dbReference type="Proteomes" id="UP000706333"/>
    </source>
</evidence>
<evidence type="ECO:0000256" key="5">
    <source>
        <dbReference type="ARBA" id="ARBA00062515"/>
    </source>
</evidence>
<dbReference type="PIRSF" id="PIRSF004846">
    <property type="entry name" value="ModA"/>
    <property type="match status" value="1"/>
</dbReference>
<dbReference type="NCBIfam" id="TIGR01256">
    <property type="entry name" value="modA"/>
    <property type="match status" value="1"/>
</dbReference>
<name>A0A934THL1_9RHOB</name>
<dbReference type="Pfam" id="PF13531">
    <property type="entry name" value="SBP_bac_11"/>
    <property type="match status" value="1"/>
</dbReference>
<gene>
    <name evidence="8" type="ORF">CCR87_00755</name>
</gene>
<evidence type="ECO:0000256" key="4">
    <source>
        <dbReference type="ARBA" id="ARBA00022729"/>
    </source>
</evidence>
<evidence type="ECO:0000256" key="1">
    <source>
        <dbReference type="ARBA" id="ARBA00009175"/>
    </source>
</evidence>
<evidence type="ECO:0000313" key="8">
    <source>
        <dbReference type="EMBL" id="MBK5925898.1"/>
    </source>
</evidence>
<sequence>MSLVRSLGLAVLLALAAAPARADAPVVAAASDLQFAVAEIAAAFEAETGMRVRLSLGSTGNFARQIRAGAPFEIFMAADEAFIADLHADGLTRDAGDLYAIGRLVVMAPHGSALVPDAGLDNLAALMAAGGITRFAIANPDHAPYGMRAREALMARGLWADLQPALVLGENVSQAAQFALSGNAEGGIIAYSLALAPQVAARGTHVLIPEALHEPLRQRMALLNGAGEVAEAFYAYLMAPPARAIMARYGFVLPAE</sequence>
<feature type="chain" id="PRO_5037897804" evidence="7">
    <location>
        <begin position="23"/>
        <end position="256"/>
    </location>
</feature>
<dbReference type="GO" id="GO:0046872">
    <property type="term" value="F:metal ion binding"/>
    <property type="evidence" value="ECO:0007669"/>
    <property type="project" value="UniProtKB-KW"/>
</dbReference>
<accession>A0A934THL1</accession>
<dbReference type="EMBL" id="NHSD01000051">
    <property type="protein sequence ID" value="MBK5925898.1"/>
    <property type="molecule type" value="Genomic_DNA"/>
</dbReference>
<keyword evidence="4 7" id="KW-0732">Signal</keyword>
<comment type="subunit">
    <text evidence="5">The complex is composed of two ATP-binding proteins (ModC), two transmembrane proteins (ModB) and a solute-binding protein (ModA).</text>
</comment>
<dbReference type="PANTHER" id="PTHR30632:SF14">
    <property type="entry name" value="TUNGSTATE_MOLYBDATE_CHROMATE-BINDING PROTEIN MODA"/>
    <property type="match status" value="1"/>
</dbReference>
<dbReference type="Gene3D" id="3.40.190.10">
    <property type="entry name" value="Periplasmic binding protein-like II"/>
    <property type="match status" value="2"/>
</dbReference>
<keyword evidence="2 6" id="KW-0500">Molybdenum</keyword>
<comment type="similarity">
    <text evidence="1">Belongs to the bacterial solute-binding protein ModA family.</text>
</comment>
<dbReference type="InterPro" id="IPR005950">
    <property type="entry name" value="ModA"/>
</dbReference>